<feature type="compositionally biased region" description="Polar residues" evidence="1">
    <location>
        <begin position="4970"/>
        <end position="4982"/>
    </location>
</feature>
<feature type="compositionally biased region" description="Polar residues" evidence="1">
    <location>
        <begin position="868"/>
        <end position="880"/>
    </location>
</feature>
<dbReference type="InterPro" id="IPR026847">
    <property type="entry name" value="VPS13"/>
</dbReference>
<feature type="region of interest" description="Disordered" evidence="1">
    <location>
        <begin position="868"/>
        <end position="894"/>
    </location>
</feature>
<feature type="region of interest" description="Disordered" evidence="1">
    <location>
        <begin position="58"/>
        <end position="86"/>
    </location>
</feature>
<feature type="region of interest" description="Disordered" evidence="1">
    <location>
        <begin position="3673"/>
        <end position="3706"/>
    </location>
</feature>
<feature type="region of interest" description="Disordered" evidence="1">
    <location>
        <begin position="1895"/>
        <end position="1923"/>
    </location>
</feature>
<feature type="compositionally biased region" description="Low complexity" evidence="1">
    <location>
        <begin position="67"/>
        <end position="83"/>
    </location>
</feature>
<dbReference type="OrthoDB" id="428159at2759"/>
<dbReference type="EMBL" id="JAFEUZ010000036">
    <property type="protein sequence ID" value="KAG5463970.1"/>
    <property type="molecule type" value="Genomic_DNA"/>
</dbReference>
<name>A0A836KAR3_9TRYP</name>
<dbReference type="GeneID" id="92510314"/>
<organism evidence="2 3">
    <name type="scientific">Leishmania martiniquensis</name>
    <dbReference type="NCBI Taxonomy" id="1580590"/>
    <lineage>
        <taxon>Eukaryota</taxon>
        <taxon>Discoba</taxon>
        <taxon>Euglenozoa</taxon>
        <taxon>Kinetoplastea</taxon>
        <taxon>Metakinetoplastina</taxon>
        <taxon>Trypanosomatida</taxon>
        <taxon>Trypanosomatidae</taxon>
        <taxon>Leishmaniinae</taxon>
        <taxon>Leishmania</taxon>
    </lineage>
</organism>
<dbReference type="Proteomes" id="UP000673552">
    <property type="component" value="Chromosome 36"/>
</dbReference>
<feature type="region of interest" description="Disordered" evidence="1">
    <location>
        <begin position="612"/>
        <end position="639"/>
    </location>
</feature>
<reference evidence="2 3" key="1">
    <citation type="submission" date="2021-03" db="EMBL/GenBank/DDBJ databases">
        <title>Leishmania (Mundinia) martiniquensis Genome sequencing and assembly.</title>
        <authorList>
            <person name="Almutairi H."/>
            <person name="Gatherer D."/>
        </authorList>
    </citation>
    <scope>NUCLEOTIDE SEQUENCE [LARGE SCALE GENOMIC DNA]</scope>
    <source>
        <strain evidence="2">LSCM1</strain>
    </source>
</reference>
<dbReference type="PANTHER" id="PTHR16166:SF144">
    <property type="entry name" value="CHOREIN N-TERMINAL DOMAIN-CONTAINING PROTEIN"/>
    <property type="match status" value="1"/>
</dbReference>
<evidence type="ECO:0000313" key="2">
    <source>
        <dbReference type="EMBL" id="KAG5463970.1"/>
    </source>
</evidence>
<keyword evidence="3" id="KW-1185">Reference proteome</keyword>
<dbReference type="GO" id="GO:0006623">
    <property type="term" value="P:protein targeting to vacuole"/>
    <property type="evidence" value="ECO:0007669"/>
    <property type="project" value="TreeGrafter"/>
</dbReference>
<evidence type="ECO:0000313" key="3">
    <source>
        <dbReference type="Proteomes" id="UP000673552"/>
    </source>
</evidence>
<dbReference type="PANTHER" id="PTHR16166">
    <property type="entry name" value="VACUOLAR PROTEIN SORTING-ASSOCIATED PROTEIN VPS13"/>
    <property type="match status" value="1"/>
</dbReference>
<feature type="region of interest" description="Disordered" evidence="1">
    <location>
        <begin position="4137"/>
        <end position="4170"/>
    </location>
</feature>
<accession>A0A836KAR3</accession>
<gene>
    <name evidence="2" type="ORF">LSCM1_00146</name>
</gene>
<feature type="compositionally biased region" description="Low complexity" evidence="1">
    <location>
        <begin position="617"/>
        <end position="629"/>
    </location>
</feature>
<feature type="region of interest" description="Disordered" evidence="1">
    <location>
        <begin position="4939"/>
        <end position="4985"/>
    </location>
</feature>
<feature type="compositionally biased region" description="Polar residues" evidence="1">
    <location>
        <begin position="4145"/>
        <end position="4163"/>
    </location>
</feature>
<feature type="compositionally biased region" description="Basic and acidic residues" evidence="1">
    <location>
        <begin position="163"/>
        <end position="177"/>
    </location>
</feature>
<sequence>MLESHVAELLATYLSRFIENVSADQLQVSLWSGNVVLNNVRLRSDVLESITALLNGEQSSREENGGAASSSTALDTSSASSDAPEGGSFKHTFSVRMLLAPFTVVKGVIRQLVITVPWASLESEAVRVQFVGVELVLGPLRARAFNAQEEQQREQAIKQQQLHRYDKDRQRLSREATEETASQVSSIMTASTEARHLEGGAKPVTADASGAFGASWFSWLLDVDRMSQIALRNVSLTLQDISVRYEFDYDGLHPSCASALGVFVQQIQLTTTNETFEDVFNKDLLAPLCKRIVLSDVVVSTHAVRRTVHCARSSASEREDGLTPTAAGESAARATAYDLYRLHWAHSTAIVRVEKLELRAKVVPPGCASRNAIVEDAPILSASSTELTVAAADNIEVDMCFGVVQVLESMRRSYHQSLPCARYRKRLHLLRPTERHATHHALLGQASTSGFGCPTREGAAASRPSARQRWSFALRCVLDDVHQHHKTFGLHGQRRSEVVQAMVQFGHLRRTYVEYWKRTKGAFWAPPLTAVEAKKLQSMERQLPLWQVVFLRCLANAQLLVEQDGYARQRAFIEEARQRTKKGGLSIVGTAGGGRSTASLWGWLFGSSAQAKEDAVTRPSTPSPSTTSRGGTGAKSVPVHGGPSLCDMLAVEWDFGRRYASPHSPPLLRPTPPHNHLSTLAEENKLYFTLRVRFATLIIRVDPNYWPLRHDSSVPDSPSATPLRHVRQHLAIRTRSVELFYTTIPDDRPGKASLSFFIGSASIAFEGVLRSVLLQSKEQFREDFVVVKRNSQCTHIGVWVAPQLVIFQPMHEWSWWYTEISAFAEWFRMVQQVHYASGTADASPCALSALAEGAPFDLRSAATVSGRTTASCSGTSTPRFQPSRTAATTASRGTPAPPIVCLTIQALDVCVPLFARDIESSDLEIFSHQPSAFSSAALGGSLRDTLTPESYSRCSKWHWRLSTEAVPGSGDMTHGRPDGATNLQSSKGAPSAPPVRKKSGVPCVAAQSDTDEYDCADSLHSSHGGSLSVFANATPARYFLNNESCLVLSVSTTRLWTVAPGMKRYKGAENEYYLCIGDHSKAVRLFCQKDGNANMLNTGQQLELLSFVAGEVLFNPKELTVLFNKGINAVADPAAFALVNDALLKPTVFTDADADGQAVRAVAAELQQAAYRQSTTQKSVVPWHFRSSTSVELQPEMGSAPVVREVPQGCARHIMSALSATFFVTPSSATSVAGPASNTVLATGVFGDRVVTVGMGMAHLLIRSEDNVDLAELVLVAPEKLPSATTPYREALAALGAEEPRAIELMCDLADSHLDTLDQPCCDELPLDPPRTVAYPRFLLSIPDITMTTAAGRKLLNVENLTLVKSPSTSKKSEVVLTIQTLSAFCDLVLVQLLEVLIGTVRSLRPMTLPPQAAAYDLMGTSRTEGVDLAMPHRFSGVHPFTARVQTTRVQIPLSRDDVMNAPYVEVTASIGDVLYTLDLFSDDTGRGGRRVYLHLIVLEAMHLVDYVGGDPEVRSLISAPPWTASSSEDDARHPLRCEVEVMLPGTPLEGTEASASTRMAAPPTCRVTVVGGALHVYFPFLYFLAATLETDERIVRLGELAQSPLLRRGYTHARCLADGNRGARVFGGASPSREEAPLPFSVEVNVSDLNALLATDAAVPIDLSKQDTFSVVHLERIVCGMWQAPSDSPATSTTSGTRAHAYVHTSGVRLLDSFTASRDVCLPNVKVRAEMGALLVLKDDLTGYECQLGAPDDWMLLVGVHPGTESSSHRAATVHNVASSTASDSCDVVVHLSAQQCHRLCRFFLSNFAQPPIPSSRRRALSGGVHLRHVLGAHSTVTVPMGAGLAPSSAHHDAQALGRIEAPLSPAVTVLLTIPSLSLVVDADDSIARDMSARRPTVRKLSKEDEAKSTVALPRPPSPSTHQVSYEVLLRRGGHMYSAAGGRWFRSPVKSGQVDGAELVAREVVRESLAEHTGTTEGGRTHLLLTVDVVRVALIEECAWTAPGQVDDYASDEADAVKVSAVLQNPHLRVPHIKWWLHLYRMLTGASLTDVGGQGTAAYAQGLSGTDGNATSFRDVVQHGHGCISGQGSSSSGGHLLTSRGGYVDEDKAALSRRQGHLAWRQHASRRFHGTFEMLHAQASLFVVGSTSGKQQPWCQLTVSEAKVTASPISSVCECGCEHTENAESPSYTFVLEVPRCPELLLRLLSHEADSADRLESKHSPGSCYASVLRRPPAQAPDREPGAPDVKSSCCRQAAAAVAHSNEALLSLRLLCSSEAGSSKALQCGRSYYATDLTLYRTSAVQVRLQHVLLELPAIPLFFLLREVLRQAEEVQSVQEMKPLSQTLLRDGQCGESMAREYMGIEVELTDAEVRLLAGPTPGDDLSAICDAGSGPVSWSVAVGSFRLTTSVELHNVFTSTRDAATLIGDELSSEWRVRVWHMIPQLAVHGVVLSTTSGTQAQWPLPDVHIKASLPLMGKVLCVRPQRATGADDEVEHSLTHDGRALRKGFSSTADLFQVEPTVATAFSELHYHVLASLRVDAGSEGDDAAGEAPGPAAPVQVCLPTVFTLASAAARLVALWRQTQRPCELRVEAAVESRATGSNAGWWPYGAQDCLGLLTWYELELYFPGHRLEVAVDTPAAMAGDAITSALEPDSVVCVSVGGAITVEVRREDTEEGGGEVKMQGIVQNGGEEGKEESVSGIADASVAEAVVRTLFRLRTGPLLVHDGAGSLLLHVSETNESAMTGTLIAEYAPAEARLHVIVGRVAMHASYLTAASMVRLWRAYRAWGQKWESTAMCVPQPATRVDETKSECEWVTRGENSGQSGWLQSLTTEVRLTELLLAPAARLCVRQAHMTFSPADWEAEVGTAAALEVRCEEACLHSMMTYSGAPGASASTVLARTCSPVLVITRAQRQALALEYRTPLVSVMNSDAHSWAMCALRAANVLTGIVTAMNAGADVTSQHETASATLAEGCVPWWVMWIPRAEIDVRKAELLCFAPSNGCTCFTPPAVCLVARQVALRLGDSARTGDCDDVKRRIGVELSISAELFATYRSGVLTDAHAHSLLGDVITTFALSSEPALNTVEVTFSAAAAAGQSAVSFYVPTGDALANTVAALALLARAEVPRRYGQAGVASRSLVSRAEGRRRGGALWHVRVDVPGVLLHCVVAEGVFPFSASTASTLYSIRIGEIHAEMCTRRGTGEGGAREPFMEVWVSSAVGETVVTEAADATGDRFGSMPWKFFELRPATESCSACPPSIVSATGEAMGTRGSSSSGSAGLSLVQRSLSLPQGGEECGRAAPYCTADETTALVVRLHALHAHPSLTLLQLLTERVLRPCVTGISTALSADAGAAHILEGLKCTVLRVDRATAVLPTSRSVNRRAGQVRVIEVVTDWDLCDDLRLGGEDGFQLHFRGTAGRSVITVRGGGSAGGNKDHGNAATIFLGLPVSANGEVNPAIRVDPDLTARFENISVILGEEPLARRQDAFVLEAFVELGERSLCLLPSPFASANASPAPTATGTALQGAEASTSLDPGDTVVNTAGLLKPISWFWAMSVMRSVDVAVGFDVSLTAGARRLAATGAAAARYRFEEKRHSQRTLRSEHEGEFTVTLHRCISESGPLTACPVAATAYFSFTAGENRLRVVLNGGSTAWRLPLGHAHVLMGVGRLVQRALYHAPSPPPPQSSWPPQATSGSLPHEATRRPTPVNARAEVPSWALTLTSDAGSILAVLIVERVCLQCSTDVDLADAALTAEAIVCLRDCVEPDDEPDGPQNAVALYATRKSSTALHMTAKGGRVLFSAHPRVSVSSSRFCPGSRSLSVSVHIDDVVATLPTAAAARLLQRLTREMDAGMLVFCNESGVEMEVTEAESNAMASDSGVSRWHLPAEPGRLVSTTIPVSCAVLMLTPVERPAGGACGMAARKSDKCTEGVALSIQAVCGGSVCRVSLPGYDSALGALDLVVRKSVLEGVEVLHLTTAVALANGFYAGTADGRRRAPAAASAVSVTADSARLAVPPRSGRYIPLPLLRECLALELHGCAYTPVAKMLTWAMLADAMTAVADQAASFGDGGSGGARESGTASGFMVYGNLYAHGTETAENGNERGSELRAPALCSRVRALDACTVSFPMLLSPVTSARESSLRMERTADSSSGATLGVASESQSQVSAPDAEGGSGIGRVVQLTWRRLCSRQGMPLFTGRLVPSEYIVAVEPVWTLWNWTGCRLRLRLRTFRDGAAGSPLKTPYRMSSSPPTPLAGGSTSSDIVASAEVENGMCFQWTPATLDVLRETVFAFFLLRAPSLGDDATASPNWPASSQWWSVAAPLSLQEPPPSYMRLQQGNGTTRGALRVEQRGPSNIVLRCAALLRSGLARPVYLRDADQPQPLLGAGAHGCVMPQQQVPLFYSEYATTFAPKADRVGFKLSDRPVASAAVAQETEAYYLTSPIVAKLLSACDLSDRTHFYTVSNVPDARVEPAAGIQGVRCGEGAGEESVPASVLSCLWTPEPAAVVQLRSLCRIRNTDLGRTLLVMPYDASAEGDVQGAKPAPLMVTPVPPGEEREVTEFSPHAKEPEVQFCYTTSGSLALAHTWSPPVRLLSLSTLTQPLVLKHACIPPHFQGGGADASAEELPFAMSPVRRRSGAPVELPVDHFRCLTVQSRMTSASLCVSVGLQAMPPVKIVNRLNTTLLFAQCALATDSDFASPPSRSGTVSTALCSRAACPRSYVVEAESVSYGCWEVPTQDTPGLRLTLFSNVRKGLSVSDDVDLLRCAASPSSGTRIGNTDAYVYVSLDHRLQQYTVTVAPTRRLESRMLFQPRRLTQVEVYVRSCIVYVAAITVPTAGPFARKSLLALGARGRMRLRCGARSGEGADYDTVPLHATDEDVLSLLKEEELDVVLVRLLGFYGSTTVTERHLMGSASLALLEVVDCTMVEAAYPVLLRVGPRASSVSVSAEGGTNGGERGAKGERGSGSAAIVPDSSGDTTASEPSTSVPHLKDPSWFSVEVQLSRPEGAAAGDGVVILPVPELRITVPPIVVRTDDDFLFTVRSTAERLSEEWASATPGLAVEDAGERRDILATTRAAVLGDAMTRTSRCRYSIFVYVLQVSPIAVEVTYTRCGHRHYSPFEGLARIAENLIPSVEGLSVSLREVHLRQVELRSSNSLFGIARSFLWPLYRTQLLLQSYKVVGSLDALGNPRALLGSWSRGVWELLRNSAGQSRWAGTREFLRTTTSSTLHSVGVVARSIGNLVGAPPPTVTHCVSHASCPTSASEGAVLSATPRRGVLGEVLHAVGGGISDAVTKPIRGARESGLSGFLVGIAAGVIGLAGRPIFGFFRGVSATSEFYARLLGGLGELTEVEARRVGLERNYRVVLTSTTGALVSREMEGVKGDSSSAAAETPRHGLARAPPRRFLYLLTHAMYDRVFADIPRWRRGDEANVRLAVDRVGICNTALHIPYASLCAFFSPSEFRAALPCALTALLASKLIRLLSRNGTAGACRAAVSGGKGSGKAHGEYHTGEGQAPWTQQTHECARALYIKSSLGVRALRTHVTDQVFVCVCSLAEVEAFLTATEEQRKYSVALARAMGAAGEHLLAP</sequence>
<protein>
    <submittedName>
        <fullName evidence="2">Uncharacterized protein</fullName>
    </submittedName>
</protein>
<dbReference type="RefSeq" id="XP_067173907.1">
    <property type="nucleotide sequence ID" value="XM_067317802.1"/>
</dbReference>
<dbReference type="GO" id="GO:0045053">
    <property type="term" value="P:protein retention in Golgi apparatus"/>
    <property type="evidence" value="ECO:0007669"/>
    <property type="project" value="TreeGrafter"/>
</dbReference>
<feature type="region of interest" description="Disordered" evidence="1">
    <location>
        <begin position="155"/>
        <end position="185"/>
    </location>
</feature>
<feature type="compositionally biased region" description="Low complexity" evidence="1">
    <location>
        <begin position="882"/>
        <end position="894"/>
    </location>
</feature>
<feature type="region of interest" description="Disordered" evidence="1">
    <location>
        <begin position="4235"/>
        <end position="4257"/>
    </location>
</feature>
<proteinExistence type="predicted"/>
<evidence type="ECO:0000256" key="1">
    <source>
        <dbReference type="SAM" id="MobiDB-lite"/>
    </source>
</evidence>
<comment type="caution">
    <text evidence="2">The sequence shown here is derived from an EMBL/GenBank/DDBJ whole genome shotgun (WGS) entry which is preliminary data.</text>
</comment>
<dbReference type="KEGG" id="lmat:92510314"/>
<feature type="region of interest" description="Disordered" evidence="1">
    <location>
        <begin position="965"/>
        <end position="1001"/>
    </location>
</feature>